<name>A0ABT3PXF1_9BACT</name>
<dbReference type="RefSeq" id="WP_265788447.1">
    <property type="nucleotide sequence ID" value="NZ_BAABRS010000001.1"/>
</dbReference>
<evidence type="ECO:0000313" key="2">
    <source>
        <dbReference type="EMBL" id="MCW9712471.1"/>
    </source>
</evidence>
<dbReference type="PROSITE" id="PS51257">
    <property type="entry name" value="PROKAR_LIPOPROTEIN"/>
    <property type="match status" value="1"/>
</dbReference>
<dbReference type="Proteomes" id="UP001207337">
    <property type="component" value="Unassembled WGS sequence"/>
</dbReference>
<feature type="signal peptide" evidence="1">
    <location>
        <begin position="1"/>
        <end position="22"/>
    </location>
</feature>
<protein>
    <submittedName>
        <fullName evidence="2">Uncharacterized protein</fullName>
    </submittedName>
</protein>
<evidence type="ECO:0000256" key="1">
    <source>
        <dbReference type="SAM" id="SignalP"/>
    </source>
</evidence>
<keyword evidence="1" id="KW-0732">Signal</keyword>
<gene>
    <name evidence="2" type="ORF">LQ318_06090</name>
</gene>
<comment type="caution">
    <text evidence="2">The sequence shown here is derived from an EMBL/GenBank/DDBJ whole genome shotgun (WGS) entry which is preliminary data.</text>
</comment>
<dbReference type="PANTHER" id="PTHR41339:SF1">
    <property type="entry name" value="SECRETED PROTEIN"/>
    <property type="match status" value="1"/>
</dbReference>
<feature type="chain" id="PRO_5045136799" evidence="1">
    <location>
        <begin position="23"/>
        <end position="460"/>
    </location>
</feature>
<evidence type="ECO:0000313" key="3">
    <source>
        <dbReference type="Proteomes" id="UP001207337"/>
    </source>
</evidence>
<reference evidence="2 3" key="1">
    <citation type="submission" date="2021-11" db="EMBL/GenBank/DDBJ databases">
        <title>Aliifidinibius sp. nov., a new bacterium isolated from saline soil.</title>
        <authorList>
            <person name="Galisteo C."/>
            <person name="De La Haba R."/>
            <person name="Sanchez-Porro C."/>
            <person name="Ventosa A."/>
        </authorList>
    </citation>
    <scope>NUCLEOTIDE SEQUENCE [LARGE SCALE GENOMIC DNA]</scope>
    <source>
        <strain evidence="2 3">KACC 190600</strain>
    </source>
</reference>
<sequence length="460" mass="49764">MITTVTKKLLMFVLPLSLLLSACSDNSPTNPDNGGDEEIPEVYENLPGTLITEDQTWSNDTTLAGPHFVLPGVTLTIEPGVTVSFEYHNGNSNDVGTIITLDQDEENFSDGPRPTARLVAEGTADNPIVFTSARDNPERNDWGGIILTGHAPNSNPSGVGEVEGLDDAIQYGGDKGDDDSGILRYVRIEYTGFSISEGSELQALTLYSVGSGTTIEYVQTYECSDDGIELFGGTVDIKYFVAYGADDDSYDYDQGWTGRGQFWLAVQKPGADNGFENDGCDDLSDCDGGNGPTSPNLYNVTVYGAGEGSSPEKNNFGLRLRENLEGSYNNFIVSNMDGAPFVLEGGDAEEEGDDTYVNYPDALSLNGFILYTNDDFQDVSGAGGRAEQPDADRYADSYEEFDPMFNDPDNYNFSLQAGSSALSGGATPPNDGFFTQVEYRGAFGTEDWTREGSWVRWPNQ</sequence>
<accession>A0ABT3PXF1</accession>
<proteinExistence type="predicted"/>
<organism evidence="2 3">
    <name type="scientific">Fodinibius salicampi</name>
    <dbReference type="NCBI Taxonomy" id="1920655"/>
    <lineage>
        <taxon>Bacteria</taxon>
        <taxon>Pseudomonadati</taxon>
        <taxon>Balneolota</taxon>
        <taxon>Balneolia</taxon>
        <taxon>Balneolales</taxon>
        <taxon>Balneolaceae</taxon>
        <taxon>Fodinibius</taxon>
    </lineage>
</organism>
<dbReference type="PANTHER" id="PTHR41339">
    <property type="entry name" value="LIPL48"/>
    <property type="match status" value="1"/>
</dbReference>
<dbReference type="EMBL" id="JAJNDC010000001">
    <property type="protein sequence ID" value="MCW9712471.1"/>
    <property type="molecule type" value="Genomic_DNA"/>
</dbReference>
<keyword evidence="3" id="KW-1185">Reference proteome</keyword>